<dbReference type="InterPro" id="IPR046739">
    <property type="entry name" value="DUF6789"/>
</dbReference>
<evidence type="ECO:0000313" key="2">
    <source>
        <dbReference type="EMBL" id="AAZ54930.1"/>
    </source>
</evidence>
<dbReference type="EMBL" id="CP000088">
    <property type="protein sequence ID" value="AAZ54930.1"/>
    <property type="molecule type" value="Genomic_DNA"/>
</dbReference>
<keyword evidence="1" id="KW-0472">Membrane</keyword>
<proteinExistence type="predicted"/>
<dbReference type="HOGENOM" id="CLU_142280_0_0_11"/>
<dbReference type="AlphaFoldDB" id="Q47RI7"/>
<dbReference type="KEGG" id="tfu:Tfu_0892"/>
<sequence>MEWHWAREEGTVGIVRAAAQGAVAGFAATGAMSGLLAAAYRRGKDPLLPPKLVTRRLLPGGRERTPRPGENAVTVLAHAGFGVAAGAVFGAATGERSPGLVAGACYGLLVWLLSYEGWVPRLTVQPPAHRDNPKRAVTMVVAHLVYGAALAAALRRMRR</sequence>
<name>Q47RI7_THEFY</name>
<feature type="transmembrane region" description="Helical" evidence="1">
    <location>
        <begin position="135"/>
        <end position="154"/>
    </location>
</feature>
<dbReference type="Pfam" id="PF20587">
    <property type="entry name" value="DUF6789"/>
    <property type="match status" value="1"/>
</dbReference>
<evidence type="ECO:0008006" key="3">
    <source>
        <dbReference type="Google" id="ProtNLM"/>
    </source>
</evidence>
<feature type="transmembrane region" description="Helical" evidence="1">
    <location>
        <begin position="99"/>
        <end position="115"/>
    </location>
</feature>
<feature type="transmembrane region" description="Helical" evidence="1">
    <location>
        <begin position="21"/>
        <end position="40"/>
    </location>
</feature>
<gene>
    <name evidence="2" type="ordered locus">Tfu_0892</name>
</gene>
<protein>
    <recommendedName>
        <fullName evidence="3">DUF1440 domain-containing protein</fullName>
    </recommendedName>
</protein>
<accession>Q47RI7</accession>
<feature type="transmembrane region" description="Helical" evidence="1">
    <location>
        <begin position="72"/>
        <end position="92"/>
    </location>
</feature>
<organism evidence="2">
    <name type="scientific">Thermobifida fusca (strain YX)</name>
    <dbReference type="NCBI Taxonomy" id="269800"/>
    <lineage>
        <taxon>Bacteria</taxon>
        <taxon>Bacillati</taxon>
        <taxon>Actinomycetota</taxon>
        <taxon>Actinomycetes</taxon>
        <taxon>Streptosporangiales</taxon>
        <taxon>Nocardiopsidaceae</taxon>
        <taxon>Thermobifida</taxon>
    </lineage>
</organism>
<keyword evidence="1" id="KW-0812">Transmembrane</keyword>
<evidence type="ECO:0000256" key="1">
    <source>
        <dbReference type="SAM" id="Phobius"/>
    </source>
</evidence>
<keyword evidence="1" id="KW-1133">Transmembrane helix</keyword>
<dbReference type="STRING" id="269800.Tfu_0892"/>
<reference evidence="2" key="1">
    <citation type="submission" date="2005-07" db="EMBL/GenBank/DDBJ databases">
        <title>Complete sequence of Thermobifida fusca YX.</title>
        <authorList>
            <consortium name="US DOE Joint Genome Institute"/>
            <person name="Copeland A."/>
            <person name="Lucas S."/>
            <person name="Lapidus A."/>
            <person name="Barry K."/>
            <person name="Detter J.C."/>
            <person name="Glavina T."/>
            <person name="Hammon N."/>
            <person name="Israni S."/>
            <person name="Pitluck S."/>
            <person name="Di Bartolo G."/>
            <person name="Chain P."/>
            <person name="Schmutz J."/>
            <person name="Larimer F."/>
            <person name="Land M."/>
            <person name="Lykidis A."/>
            <person name="Richardson P."/>
        </authorList>
    </citation>
    <scope>NUCLEOTIDE SEQUENCE</scope>
    <source>
        <strain evidence="2">YX</strain>
    </source>
</reference>
<dbReference type="eggNOG" id="ENOG5032UV9">
    <property type="taxonomic scope" value="Bacteria"/>
</dbReference>